<proteinExistence type="predicted"/>
<dbReference type="Proteomes" id="UP000094893">
    <property type="component" value="Unassembled WGS sequence"/>
</dbReference>
<feature type="chain" id="PRO_5009838007" evidence="1">
    <location>
        <begin position="21"/>
        <end position="120"/>
    </location>
</feature>
<reference evidence="2 3" key="1">
    <citation type="journal article" date="2016" name="Int. J. Mol. Sci.">
        <title>Comparative genomics of the extreme acidophile Acidithiobacillus thiooxidans reveals intraspecific divergence and niche adaptation.</title>
        <authorList>
            <person name="Zhang X."/>
            <person name="Feng X."/>
            <person name="Tao J."/>
            <person name="Ma L."/>
            <person name="Xiao Y."/>
            <person name="Liang Y."/>
            <person name="Liu X."/>
            <person name="Yin H."/>
        </authorList>
    </citation>
    <scope>NUCLEOTIDE SEQUENCE [LARGE SCALE GENOMIC DNA]</scope>
    <source>
        <strain evidence="2 3">A02</strain>
    </source>
</reference>
<dbReference type="RefSeq" id="WP_024893888.1">
    <property type="nucleotide sequence ID" value="NZ_LWRZ01000130.1"/>
</dbReference>
<gene>
    <name evidence="2" type="ORF">A6P07_06640</name>
</gene>
<accession>A0A1C2IHB1</accession>
<keyword evidence="1" id="KW-0732">Signal</keyword>
<dbReference type="AlphaFoldDB" id="A0A1C2IHB1"/>
<evidence type="ECO:0000313" key="2">
    <source>
        <dbReference type="EMBL" id="OCX74085.1"/>
    </source>
</evidence>
<comment type="caution">
    <text evidence="2">The sequence shown here is derived from an EMBL/GenBank/DDBJ whole genome shotgun (WGS) entry which is preliminary data.</text>
</comment>
<organism evidence="2 3">
    <name type="scientific">Acidithiobacillus thiooxidans</name>
    <name type="common">Thiobacillus thiooxidans</name>
    <dbReference type="NCBI Taxonomy" id="930"/>
    <lineage>
        <taxon>Bacteria</taxon>
        <taxon>Pseudomonadati</taxon>
        <taxon>Pseudomonadota</taxon>
        <taxon>Acidithiobacillia</taxon>
        <taxon>Acidithiobacillales</taxon>
        <taxon>Acidithiobacillaceae</taxon>
        <taxon>Acidithiobacillus</taxon>
    </lineage>
</organism>
<protein>
    <submittedName>
        <fullName evidence="2">Uncharacterized protein</fullName>
    </submittedName>
</protein>
<feature type="signal peptide" evidence="1">
    <location>
        <begin position="1"/>
        <end position="20"/>
    </location>
</feature>
<name>A0A1C2IHB1_ACITH</name>
<sequence length="120" mass="13770">MKNLIITALFILFSSQMAYASHQRGRELAHEFCVPYVTVESQLFRDKDDGLTEKQAYHQVETEISATQSLSRGAVYFEAYRVYHAKYTIPVDKLSLDVIQRALMVACEAQDPFAIRSHNH</sequence>
<evidence type="ECO:0000313" key="3">
    <source>
        <dbReference type="Proteomes" id="UP000094893"/>
    </source>
</evidence>
<dbReference type="EMBL" id="LWSA01000079">
    <property type="protein sequence ID" value="OCX74085.1"/>
    <property type="molecule type" value="Genomic_DNA"/>
</dbReference>
<evidence type="ECO:0000256" key="1">
    <source>
        <dbReference type="SAM" id="SignalP"/>
    </source>
</evidence>